<feature type="compositionally biased region" description="Polar residues" evidence="1">
    <location>
        <begin position="54"/>
        <end position="64"/>
    </location>
</feature>
<reference evidence="3" key="2">
    <citation type="submission" date="2015-01" db="EMBL/GenBank/DDBJ databases">
        <title>Evolutionary Origins and Diversification of the Mycorrhizal Mutualists.</title>
        <authorList>
            <consortium name="DOE Joint Genome Institute"/>
            <consortium name="Mycorrhizal Genomics Consortium"/>
            <person name="Kohler A."/>
            <person name="Kuo A."/>
            <person name="Nagy L.G."/>
            <person name="Floudas D."/>
            <person name="Copeland A."/>
            <person name="Barry K.W."/>
            <person name="Cichocki N."/>
            <person name="Veneault-Fourrey C."/>
            <person name="LaButti K."/>
            <person name="Lindquist E.A."/>
            <person name="Lipzen A."/>
            <person name="Lundell T."/>
            <person name="Morin E."/>
            <person name="Murat C."/>
            <person name="Riley R."/>
            <person name="Ohm R."/>
            <person name="Sun H."/>
            <person name="Tunlid A."/>
            <person name="Henrissat B."/>
            <person name="Grigoriev I.V."/>
            <person name="Hibbett D.S."/>
            <person name="Martin F."/>
        </authorList>
    </citation>
    <scope>NUCLEOTIDE SEQUENCE [LARGE SCALE GENOMIC DNA]</scope>
    <source>
        <strain evidence="3">Ve08.2h10</strain>
    </source>
</reference>
<feature type="non-terminal residue" evidence="2">
    <location>
        <position position="91"/>
    </location>
</feature>
<organism evidence="2 3">
    <name type="scientific">Paxillus rubicundulus Ve08.2h10</name>
    <dbReference type="NCBI Taxonomy" id="930991"/>
    <lineage>
        <taxon>Eukaryota</taxon>
        <taxon>Fungi</taxon>
        <taxon>Dikarya</taxon>
        <taxon>Basidiomycota</taxon>
        <taxon>Agaricomycotina</taxon>
        <taxon>Agaricomycetes</taxon>
        <taxon>Agaricomycetidae</taxon>
        <taxon>Boletales</taxon>
        <taxon>Paxilineae</taxon>
        <taxon>Paxillaceae</taxon>
        <taxon>Paxillus</taxon>
    </lineage>
</organism>
<keyword evidence="3" id="KW-1185">Reference proteome</keyword>
<evidence type="ECO:0000313" key="2">
    <source>
        <dbReference type="EMBL" id="KIK80318.1"/>
    </source>
</evidence>
<dbReference type="InParanoid" id="A0A0D0CXL5"/>
<protein>
    <submittedName>
        <fullName evidence="2">Uncharacterized protein</fullName>
    </submittedName>
</protein>
<feature type="region of interest" description="Disordered" evidence="1">
    <location>
        <begin position="1"/>
        <end position="68"/>
    </location>
</feature>
<evidence type="ECO:0000313" key="3">
    <source>
        <dbReference type="Proteomes" id="UP000054538"/>
    </source>
</evidence>
<reference evidence="2 3" key="1">
    <citation type="submission" date="2014-04" db="EMBL/GenBank/DDBJ databases">
        <authorList>
            <consortium name="DOE Joint Genome Institute"/>
            <person name="Kuo A."/>
            <person name="Kohler A."/>
            <person name="Jargeat P."/>
            <person name="Nagy L.G."/>
            <person name="Floudas D."/>
            <person name="Copeland A."/>
            <person name="Barry K.W."/>
            <person name="Cichocki N."/>
            <person name="Veneault-Fourrey C."/>
            <person name="LaButti K."/>
            <person name="Lindquist E.A."/>
            <person name="Lipzen A."/>
            <person name="Lundell T."/>
            <person name="Morin E."/>
            <person name="Murat C."/>
            <person name="Sun H."/>
            <person name="Tunlid A."/>
            <person name="Henrissat B."/>
            <person name="Grigoriev I.V."/>
            <person name="Hibbett D.S."/>
            <person name="Martin F."/>
            <person name="Nordberg H.P."/>
            <person name="Cantor M.N."/>
            <person name="Hua S.X."/>
        </authorList>
    </citation>
    <scope>NUCLEOTIDE SEQUENCE [LARGE SCALE GENOMIC DNA]</scope>
    <source>
        <strain evidence="2 3">Ve08.2h10</strain>
    </source>
</reference>
<feature type="compositionally biased region" description="Polar residues" evidence="1">
    <location>
        <begin position="1"/>
        <end position="15"/>
    </location>
</feature>
<dbReference type="Proteomes" id="UP000054538">
    <property type="component" value="Unassembled WGS sequence"/>
</dbReference>
<dbReference type="HOGENOM" id="CLU_191097_0_0_1"/>
<dbReference type="EMBL" id="KN826048">
    <property type="protein sequence ID" value="KIK80318.1"/>
    <property type="molecule type" value="Genomic_DNA"/>
</dbReference>
<name>A0A0D0CXL5_9AGAM</name>
<accession>A0A0D0CXL5</accession>
<sequence length="91" mass="10204">FEPTSKTGLSPQSRPDVSKTDPPPQMWIRCVESRPNESKIDPTIPPEMAHRCSESMTRPRNSSPALEMAHPSLPAHFQPHLCISKCPPSRF</sequence>
<proteinExistence type="predicted"/>
<gene>
    <name evidence="2" type="ORF">PAXRUDRAFT_833595</name>
</gene>
<evidence type="ECO:0000256" key="1">
    <source>
        <dbReference type="SAM" id="MobiDB-lite"/>
    </source>
</evidence>
<feature type="compositionally biased region" description="Basic and acidic residues" evidence="1">
    <location>
        <begin position="31"/>
        <end position="40"/>
    </location>
</feature>
<dbReference type="AlphaFoldDB" id="A0A0D0CXL5"/>